<feature type="transmembrane region" description="Helical" evidence="1">
    <location>
        <begin position="150"/>
        <end position="171"/>
    </location>
</feature>
<dbReference type="AlphaFoldDB" id="A0A9W7J7X8"/>
<sequence>MKNTLLFRHLIFLLIVGFCCLSTVPALAQNGPLTDHVNLISGGVNLAPWKNEISELPQAPAPTIDESPSTLVLAAQRTNRLDILRHFKHYHGGWNITNRHYWASVGFTGAAGFIFAALWFVSFGLVLLVYHCCRWRVNIRGKRTDHSQMICLILLILFTSAAAIGCILLSVGQDEFHGEVLRTLKYVVNQSDYTVQILNNVTQYLYLSKTINVANVFLPSDVLTDIDKLNIDLNSAADTLTDKTDENAGKIRRVFNDVRLALITVAAVMLILALLGLLLSILGHQHGIHIFMVSGWLLVAITFILCGVFVIMNNAISDTCLAMQEWVEHPHAETALSNILPCVDQRTTNHTLTQSKHVISSIVNVVNTYIYTFANSDPSPDDNRYYNQSGPSMPPLCSPFDSQLQNRQCGSNEVSMANASLVWQNFTCMVSASGLCTTTGRITPDIFTQLVVAVNESNALEQYTPLLLCLQNCDFVRDTFQNIASNYCHPLEHYLKIVNAGLGLISVGVLLCLVLWIFYADHPRREEALFVKRLLPIKCMTWKNICSSNNNNTTLSAATNGD</sequence>
<dbReference type="Proteomes" id="UP001165190">
    <property type="component" value="Unassembled WGS sequence"/>
</dbReference>
<feature type="signal peptide" evidence="2">
    <location>
        <begin position="1"/>
        <end position="28"/>
    </location>
</feature>
<comment type="caution">
    <text evidence="3">The sequence shown here is derived from an EMBL/GenBank/DDBJ whole genome shotgun (WGS) entry which is preliminary data.</text>
</comment>
<dbReference type="OrthoDB" id="1937321at2759"/>
<proteinExistence type="predicted"/>
<keyword evidence="1" id="KW-0812">Transmembrane</keyword>
<dbReference type="PANTHER" id="PTHR31414">
    <property type="entry name" value="TRANSMEMBRANE PROTEIN DDB_G0292058"/>
    <property type="match status" value="1"/>
</dbReference>
<name>A0A9W7J7X8_HIBTR</name>
<protein>
    <submittedName>
        <fullName evidence="3">Uncharacterized protein</fullName>
    </submittedName>
</protein>
<keyword evidence="4" id="KW-1185">Reference proteome</keyword>
<keyword evidence="1" id="KW-1133">Transmembrane helix</keyword>
<gene>
    <name evidence="3" type="ORF">HRI_004635700</name>
</gene>
<dbReference type="InterPro" id="IPR040283">
    <property type="entry name" value="DDB_G0292058-like"/>
</dbReference>
<dbReference type="GO" id="GO:0016020">
    <property type="term" value="C:membrane"/>
    <property type="evidence" value="ECO:0007669"/>
    <property type="project" value="TreeGrafter"/>
</dbReference>
<organism evidence="3 4">
    <name type="scientific">Hibiscus trionum</name>
    <name type="common">Flower of an hour</name>
    <dbReference type="NCBI Taxonomy" id="183268"/>
    <lineage>
        <taxon>Eukaryota</taxon>
        <taxon>Viridiplantae</taxon>
        <taxon>Streptophyta</taxon>
        <taxon>Embryophyta</taxon>
        <taxon>Tracheophyta</taxon>
        <taxon>Spermatophyta</taxon>
        <taxon>Magnoliopsida</taxon>
        <taxon>eudicotyledons</taxon>
        <taxon>Gunneridae</taxon>
        <taxon>Pentapetalae</taxon>
        <taxon>rosids</taxon>
        <taxon>malvids</taxon>
        <taxon>Malvales</taxon>
        <taxon>Malvaceae</taxon>
        <taxon>Malvoideae</taxon>
        <taxon>Hibiscus</taxon>
    </lineage>
</organism>
<feature type="chain" id="PRO_5040847309" evidence="2">
    <location>
        <begin position="29"/>
        <end position="562"/>
    </location>
</feature>
<feature type="transmembrane region" description="Helical" evidence="1">
    <location>
        <begin position="260"/>
        <end position="283"/>
    </location>
</feature>
<reference evidence="3" key="1">
    <citation type="submission" date="2023-05" db="EMBL/GenBank/DDBJ databases">
        <title>Genome and transcriptome analyses reveal genes involved in the formation of fine ridges on petal epidermal cells in Hibiscus trionum.</title>
        <authorList>
            <person name="Koshimizu S."/>
            <person name="Masuda S."/>
            <person name="Ishii T."/>
            <person name="Shirasu K."/>
            <person name="Hoshino A."/>
            <person name="Arita M."/>
        </authorList>
    </citation>
    <scope>NUCLEOTIDE SEQUENCE</scope>
    <source>
        <strain evidence="3">Hamamatsu line</strain>
    </source>
</reference>
<feature type="transmembrane region" description="Helical" evidence="1">
    <location>
        <begin position="101"/>
        <end position="130"/>
    </location>
</feature>
<evidence type="ECO:0000313" key="4">
    <source>
        <dbReference type="Proteomes" id="UP001165190"/>
    </source>
</evidence>
<evidence type="ECO:0000313" key="3">
    <source>
        <dbReference type="EMBL" id="GMJ09665.1"/>
    </source>
</evidence>
<evidence type="ECO:0000256" key="2">
    <source>
        <dbReference type="SAM" id="SignalP"/>
    </source>
</evidence>
<accession>A0A9W7J7X8</accession>
<feature type="transmembrane region" description="Helical" evidence="1">
    <location>
        <begin position="290"/>
        <end position="312"/>
    </location>
</feature>
<feature type="transmembrane region" description="Helical" evidence="1">
    <location>
        <begin position="497"/>
        <end position="519"/>
    </location>
</feature>
<keyword evidence="2" id="KW-0732">Signal</keyword>
<dbReference type="EMBL" id="BSYR01000056">
    <property type="protein sequence ID" value="GMJ09665.1"/>
    <property type="molecule type" value="Genomic_DNA"/>
</dbReference>
<dbReference type="PANTHER" id="PTHR31414:SF16">
    <property type="entry name" value="TRANSMEMBRANE PROTEIN"/>
    <property type="match status" value="1"/>
</dbReference>
<evidence type="ECO:0000256" key="1">
    <source>
        <dbReference type="SAM" id="Phobius"/>
    </source>
</evidence>
<keyword evidence="1" id="KW-0472">Membrane</keyword>